<name>A0A0F9KH38_9ZZZZ</name>
<gene>
    <name evidence="2" type="ORF">LCGC14_1704570</name>
</gene>
<evidence type="ECO:0000313" key="2">
    <source>
        <dbReference type="EMBL" id="KKM14595.1"/>
    </source>
</evidence>
<sequence>MESIASVIGAISGVASLFGIVYLLAYWKGRVDAQLRTIQEDRSRYPLAEFSMMTKTLWDIYVIDALRGRPDLAEHGSAYRLKKEAQDLIPDNLKAALDQVPPHNPDPDSVASGYEVVKRLGLGPIHAMAEARHLTLQESIAILSCYLDEALAGKTTG</sequence>
<dbReference type="EMBL" id="LAZR01015111">
    <property type="protein sequence ID" value="KKM14595.1"/>
    <property type="molecule type" value="Genomic_DNA"/>
</dbReference>
<organism evidence="2">
    <name type="scientific">marine sediment metagenome</name>
    <dbReference type="NCBI Taxonomy" id="412755"/>
    <lineage>
        <taxon>unclassified sequences</taxon>
        <taxon>metagenomes</taxon>
        <taxon>ecological metagenomes</taxon>
    </lineage>
</organism>
<keyword evidence="1" id="KW-0472">Membrane</keyword>
<comment type="caution">
    <text evidence="2">The sequence shown here is derived from an EMBL/GenBank/DDBJ whole genome shotgun (WGS) entry which is preliminary data.</text>
</comment>
<accession>A0A0F9KH38</accession>
<keyword evidence="1" id="KW-1133">Transmembrane helix</keyword>
<reference evidence="2" key="1">
    <citation type="journal article" date="2015" name="Nature">
        <title>Complex archaea that bridge the gap between prokaryotes and eukaryotes.</title>
        <authorList>
            <person name="Spang A."/>
            <person name="Saw J.H."/>
            <person name="Jorgensen S.L."/>
            <person name="Zaremba-Niedzwiedzka K."/>
            <person name="Martijn J."/>
            <person name="Lind A.E."/>
            <person name="van Eijk R."/>
            <person name="Schleper C."/>
            <person name="Guy L."/>
            <person name="Ettema T.J."/>
        </authorList>
    </citation>
    <scope>NUCLEOTIDE SEQUENCE</scope>
</reference>
<evidence type="ECO:0000256" key="1">
    <source>
        <dbReference type="SAM" id="Phobius"/>
    </source>
</evidence>
<protein>
    <submittedName>
        <fullName evidence="2">Uncharacterized protein</fullName>
    </submittedName>
</protein>
<feature type="transmembrane region" description="Helical" evidence="1">
    <location>
        <begin position="6"/>
        <end position="27"/>
    </location>
</feature>
<dbReference type="AlphaFoldDB" id="A0A0F9KH38"/>
<keyword evidence="1" id="KW-0812">Transmembrane</keyword>
<proteinExistence type="predicted"/>